<proteinExistence type="predicted"/>
<comment type="caution">
    <text evidence="2">The sequence shown here is derived from an EMBL/GenBank/DDBJ whole genome shotgun (WGS) entry which is preliminary data.</text>
</comment>
<feature type="compositionally biased region" description="Polar residues" evidence="1">
    <location>
        <begin position="234"/>
        <end position="261"/>
    </location>
</feature>
<accession>A0A8S4Q952</accession>
<feature type="region of interest" description="Disordered" evidence="1">
    <location>
        <begin position="140"/>
        <end position="282"/>
    </location>
</feature>
<dbReference type="AlphaFoldDB" id="A0A8S4Q952"/>
<organism evidence="2 3">
    <name type="scientific">Owenia fusiformis</name>
    <name type="common">Polychaete worm</name>
    <dbReference type="NCBI Taxonomy" id="6347"/>
    <lineage>
        <taxon>Eukaryota</taxon>
        <taxon>Metazoa</taxon>
        <taxon>Spiralia</taxon>
        <taxon>Lophotrochozoa</taxon>
        <taxon>Annelida</taxon>
        <taxon>Polychaeta</taxon>
        <taxon>Sedentaria</taxon>
        <taxon>Canalipalpata</taxon>
        <taxon>Sabellida</taxon>
        <taxon>Oweniida</taxon>
        <taxon>Oweniidae</taxon>
        <taxon>Owenia</taxon>
    </lineage>
</organism>
<dbReference type="OrthoDB" id="9836384at2759"/>
<feature type="non-terminal residue" evidence="2">
    <location>
        <position position="337"/>
    </location>
</feature>
<feature type="compositionally biased region" description="Basic residues" evidence="1">
    <location>
        <begin position="169"/>
        <end position="180"/>
    </location>
</feature>
<feature type="compositionally biased region" description="Pro residues" evidence="1">
    <location>
        <begin position="182"/>
        <end position="205"/>
    </location>
</feature>
<dbReference type="EMBL" id="CAIIXF020000012">
    <property type="protein sequence ID" value="CAH1800991.1"/>
    <property type="molecule type" value="Genomic_DNA"/>
</dbReference>
<gene>
    <name evidence="2" type="ORF">OFUS_LOCUS24823</name>
</gene>
<evidence type="ECO:0000313" key="2">
    <source>
        <dbReference type="EMBL" id="CAH1800991.1"/>
    </source>
</evidence>
<dbReference type="PANTHER" id="PTHR36867">
    <property type="entry name" value="MCG131172, ISOFORM CRA_A"/>
    <property type="match status" value="1"/>
</dbReference>
<keyword evidence="3" id="KW-1185">Reference proteome</keyword>
<name>A0A8S4Q952_OWEFU</name>
<evidence type="ECO:0000256" key="1">
    <source>
        <dbReference type="SAM" id="MobiDB-lite"/>
    </source>
</evidence>
<evidence type="ECO:0008006" key="4">
    <source>
        <dbReference type="Google" id="ProtNLM"/>
    </source>
</evidence>
<feature type="compositionally biased region" description="Polar residues" evidence="1">
    <location>
        <begin position="270"/>
        <end position="282"/>
    </location>
</feature>
<reference evidence="2" key="1">
    <citation type="submission" date="2022-03" db="EMBL/GenBank/DDBJ databases">
        <authorList>
            <person name="Martin C."/>
        </authorList>
    </citation>
    <scope>NUCLEOTIDE SEQUENCE</scope>
</reference>
<evidence type="ECO:0000313" key="3">
    <source>
        <dbReference type="Proteomes" id="UP000749559"/>
    </source>
</evidence>
<sequence>KSRSQWKWKQYQKEVNSMALQETEQSPHIENMDEFDAPTMMGSAYCSQLTEEQFNQQGASETEKALMQLMSHLDKNPSVYKKLLEKKKQEDIENAGVMSFIKAKFLSSVQGESYEGNKVTEQETIEKLDDLKENMVKAFNYAQESKGTRFSKRLAAKRTTSQTSIKSVGKSRPKKQKSKTRIPPPPPALPPRGLAPPPPPPPPLPVAVTPLKDNKNIMTSTPAAKGSKPLQVCSGPSTRASVHSEILQSNPLKRLKSTTALRSPGGTPIKQKSTPRGSLDGSLNISGFDHEEPLMRSFLKIMHQKFRNIRTPSPGPSSSRNNSVLSPLAYSPGDFSP</sequence>
<feature type="region of interest" description="Disordered" evidence="1">
    <location>
        <begin position="306"/>
        <end position="337"/>
    </location>
</feature>
<dbReference type="PANTHER" id="PTHR36867:SF1">
    <property type="entry name" value="RIKEN CDNA 2610318N02 GENE"/>
    <property type="match status" value="1"/>
</dbReference>
<protein>
    <recommendedName>
        <fullName evidence="4">Shootin-1</fullName>
    </recommendedName>
</protein>
<dbReference type="Proteomes" id="UP000749559">
    <property type="component" value="Unassembled WGS sequence"/>
</dbReference>